<evidence type="ECO:0000313" key="3">
    <source>
        <dbReference type="Proteomes" id="UP000285324"/>
    </source>
</evidence>
<dbReference type="EMBL" id="QVXO01000002">
    <property type="protein sequence ID" value="RPJ93632.1"/>
    <property type="molecule type" value="Genomic_DNA"/>
</dbReference>
<reference evidence="2 3" key="1">
    <citation type="submission" date="2018-08" db="EMBL/GenBank/DDBJ databases">
        <title>Achromobacter xylosoxidans Genome sequencing and assembly.</title>
        <authorList>
            <person name="Wang R."/>
            <person name="Rensing C."/>
            <person name="Li Y."/>
        </authorList>
    </citation>
    <scope>NUCLEOTIDE SEQUENCE [LARGE SCALE GENOMIC DNA]</scope>
    <source>
        <strain evidence="2 3">GD003A</strain>
    </source>
</reference>
<gene>
    <name evidence="2" type="ORF">DY367_02420</name>
</gene>
<sequence length="346" mass="39019">MVKNLAVFFDGTWNEPNDRTNVYELYKAAPETSTQETFYIEGVGTQGQGLWAAIDKFAGGAFGAGLSANIRAGYRWLCQRYEPRDRIFLLGFSRGAYSARSLAGMVRKCGLLNDPSDSNVEQAYALYRDDCIPSSLEAATFRLNFSRETDVHFVGVWDTVGSLGIPVGGIPFPGFSRFYNFHDTELSNHVHHAYHAIATNEFREPYAPTLWTRLANSEPRPPDHPVEQRWFIGAHSDVGGGYRDGSLQTLPASWLQEKARQAGLEAGLAQRVATDYDQCEPHDSYREFTEKVLIHVKKRPRLWDGATVLNLTVDEQLLKRFGRSLDFLKEYPDFKDALEKLPVARP</sequence>
<protein>
    <submittedName>
        <fullName evidence="2">DUF2235 domain-containing protein</fullName>
    </submittedName>
</protein>
<comment type="caution">
    <text evidence="2">The sequence shown here is derived from an EMBL/GenBank/DDBJ whole genome shotgun (WGS) entry which is preliminary data.</text>
</comment>
<organism evidence="2 3">
    <name type="scientific">Alcaligenes xylosoxydans xylosoxydans</name>
    <name type="common">Achromobacter xylosoxidans</name>
    <dbReference type="NCBI Taxonomy" id="85698"/>
    <lineage>
        <taxon>Bacteria</taxon>
        <taxon>Pseudomonadati</taxon>
        <taxon>Pseudomonadota</taxon>
        <taxon>Betaproteobacteria</taxon>
        <taxon>Burkholderiales</taxon>
        <taxon>Alcaligenaceae</taxon>
        <taxon>Achromobacter</taxon>
    </lineage>
</organism>
<dbReference type="RefSeq" id="WP_059371243.1">
    <property type="nucleotide sequence ID" value="NZ_CP061008.1"/>
</dbReference>
<proteinExistence type="predicted"/>
<dbReference type="PANTHER" id="PTHR33840:SF1">
    <property type="entry name" value="TLE1 PHOSPHOLIPASE DOMAIN-CONTAINING PROTEIN"/>
    <property type="match status" value="1"/>
</dbReference>
<accession>A0A424WKA0</accession>
<dbReference type="InterPro" id="IPR029058">
    <property type="entry name" value="AB_hydrolase_fold"/>
</dbReference>
<dbReference type="AlphaFoldDB" id="A0A424WKA0"/>
<dbReference type="PANTHER" id="PTHR33840">
    <property type="match status" value="1"/>
</dbReference>
<dbReference type="SUPFAM" id="SSF53474">
    <property type="entry name" value="alpha/beta-Hydrolases"/>
    <property type="match status" value="2"/>
</dbReference>
<feature type="domain" description="T6SS Phospholipase effector Tle1-like catalytic" evidence="1">
    <location>
        <begin position="3"/>
        <end position="256"/>
    </location>
</feature>
<evidence type="ECO:0000259" key="1">
    <source>
        <dbReference type="Pfam" id="PF09994"/>
    </source>
</evidence>
<dbReference type="Pfam" id="PF09994">
    <property type="entry name" value="T6SS_Tle1-like_cat"/>
    <property type="match status" value="1"/>
</dbReference>
<name>A0A424WKA0_ALCXX</name>
<dbReference type="OrthoDB" id="5445630at2"/>
<dbReference type="InterPro" id="IPR018712">
    <property type="entry name" value="Tle1-like_cat"/>
</dbReference>
<dbReference type="Gene3D" id="3.40.50.1820">
    <property type="entry name" value="alpha/beta hydrolase"/>
    <property type="match status" value="1"/>
</dbReference>
<evidence type="ECO:0000313" key="2">
    <source>
        <dbReference type="EMBL" id="RPJ93632.1"/>
    </source>
</evidence>
<dbReference type="Proteomes" id="UP000285324">
    <property type="component" value="Unassembled WGS sequence"/>
</dbReference>